<comment type="similarity">
    <text evidence="1">Belongs to the asparagine synthetase family.</text>
</comment>
<dbReference type="NCBIfam" id="TIGR01536">
    <property type="entry name" value="asn_synth_AEB"/>
    <property type="match status" value="1"/>
</dbReference>
<dbReference type="Gene3D" id="3.40.50.620">
    <property type="entry name" value="HUPs"/>
    <property type="match status" value="1"/>
</dbReference>
<dbReference type="EC" id="6.3.5.4" evidence="6"/>
<dbReference type="SUPFAM" id="SSF56235">
    <property type="entry name" value="N-terminal nucleophile aminohydrolases (Ntn hydrolases)"/>
    <property type="match status" value="1"/>
</dbReference>
<dbReference type="Gene3D" id="3.60.20.10">
    <property type="entry name" value="Glutamine Phosphoribosylpyrophosphate, subunit 1, domain 1"/>
    <property type="match status" value="1"/>
</dbReference>
<dbReference type="CDD" id="cd01991">
    <property type="entry name" value="Asn_synthase_B_C"/>
    <property type="match status" value="1"/>
</dbReference>
<dbReference type="SUPFAM" id="SSF52402">
    <property type="entry name" value="Adenine nucleotide alpha hydrolases-like"/>
    <property type="match status" value="1"/>
</dbReference>
<dbReference type="GO" id="GO:0006529">
    <property type="term" value="P:asparagine biosynthetic process"/>
    <property type="evidence" value="ECO:0007669"/>
    <property type="project" value="InterPro"/>
</dbReference>
<evidence type="ECO:0000256" key="4">
    <source>
        <dbReference type="ARBA" id="ARBA00022962"/>
    </source>
</evidence>
<dbReference type="EMBL" id="UOGL01000120">
    <property type="protein sequence ID" value="VAX37434.1"/>
    <property type="molecule type" value="Genomic_DNA"/>
</dbReference>
<dbReference type="GO" id="GO:0004066">
    <property type="term" value="F:asparagine synthase (glutamine-hydrolyzing) activity"/>
    <property type="evidence" value="ECO:0007669"/>
    <property type="project" value="UniProtKB-EC"/>
</dbReference>
<proteinExistence type="inferred from homology"/>
<name>A0A3B1DMV5_9ZZZZ</name>
<dbReference type="InterPro" id="IPR017932">
    <property type="entry name" value="GATase_2_dom"/>
</dbReference>
<dbReference type="GO" id="GO:0005524">
    <property type="term" value="F:ATP binding"/>
    <property type="evidence" value="ECO:0007669"/>
    <property type="project" value="UniProtKB-KW"/>
</dbReference>
<dbReference type="InterPro" id="IPR014729">
    <property type="entry name" value="Rossmann-like_a/b/a_fold"/>
</dbReference>
<dbReference type="InterPro" id="IPR051786">
    <property type="entry name" value="ASN_synthetase/amidase"/>
</dbReference>
<accession>A0A3B1DMV5</accession>
<organism evidence="6">
    <name type="scientific">hydrothermal vent metagenome</name>
    <dbReference type="NCBI Taxonomy" id="652676"/>
    <lineage>
        <taxon>unclassified sequences</taxon>
        <taxon>metagenomes</taxon>
        <taxon>ecological metagenomes</taxon>
    </lineage>
</organism>
<keyword evidence="6" id="KW-0436">Ligase</keyword>
<protein>
    <submittedName>
        <fullName evidence="6">Asparagine synthetase [glutamine-hydrolyzing]</fullName>
        <ecNumber evidence="6">6.3.5.4</ecNumber>
    </submittedName>
</protein>
<feature type="domain" description="Glutamine amidotransferase type-2" evidence="5">
    <location>
        <begin position="2"/>
        <end position="215"/>
    </location>
</feature>
<dbReference type="GO" id="GO:0005829">
    <property type="term" value="C:cytosol"/>
    <property type="evidence" value="ECO:0007669"/>
    <property type="project" value="TreeGrafter"/>
</dbReference>
<evidence type="ECO:0000256" key="2">
    <source>
        <dbReference type="ARBA" id="ARBA00022741"/>
    </source>
</evidence>
<dbReference type="Pfam" id="PF13537">
    <property type="entry name" value="GATase_7"/>
    <property type="match status" value="1"/>
</dbReference>
<dbReference type="PIRSF" id="PIRSF001589">
    <property type="entry name" value="Asn_synthetase_glu-h"/>
    <property type="match status" value="1"/>
</dbReference>
<dbReference type="InterPro" id="IPR006426">
    <property type="entry name" value="Asn_synth_AEB"/>
</dbReference>
<evidence type="ECO:0000256" key="3">
    <source>
        <dbReference type="ARBA" id="ARBA00022840"/>
    </source>
</evidence>
<dbReference type="InterPro" id="IPR001962">
    <property type="entry name" value="Asn_synthase"/>
</dbReference>
<dbReference type="Pfam" id="PF00733">
    <property type="entry name" value="Asn_synthase"/>
    <property type="match status" value="1"/>
</dbReference>
<dbReference type="InterPro" id="IPR033738">
    <property type="entry name" value="AsnB_N"/>
</dbReference>
<gene>
    <name evidence="6" type="ORF">MNBD_PLANCTO02-539</name>
</gene>
<keyword evidence="2" id="KW-0547">Nucleotide-binding</keyword>
<evidence type="ECO:0000313" key="6">
    <source>
        <dbReference type="EMBL" id="VAX37434.1"/>
    </source>
</evidence>
<dbReference type="InterPro" id="IPR029055">
    <property type="entry name" value="Ntn_hydrolases_N"/>
</dbReference>
<dbReference type="AlphaFoldDB" id="A0A3B1DMV5"/>
<dbReference type="PROSITE" id="PS51278">
    <property type="entry name" value="GATASE_TYPE_2"/>
    <property type="match status" value="1"/>
</dbReference>
<dbReference type="PANTHER" id="PTHR43284:SF1">
    <property type="entry name" value="ASPARAGINE SYNTHETASE"/>
    <property type="match status" value="1"/>
</dbReference>
<dbReference type="PANTHER" id="PTHR43284">
    <property type="entry name" value="ASPARAGINE SYNTHETASE (GLUTAMINE-HYDROLYZING)"/>
    <property type="match status" value="1"/>
</dbReference>
<dbReference type="CDD" id="cd00712">
    <property type="entry name" value="AsnB"/>
    <property type="match status" value="1"/>
</dbReference>
<evidence type="ECO:0000259" key="5">
    <source>
        <dbReference type="PROSITE" id="PS51278"/>
    </source>
</evidence>
<reference evidence="6" key="1">
    <citation type="submission" date="2018-06" db="EMBL/GenBank/DDBJ databases">
        <authorList>
            <person name="Zhirakovskaya E."/>
        </authorList>
    </citation>
    <scope>NUCLEOTIDE SEQUENCE</scope>
</reference>
<keyword evidence="3" id="KW-0067">ATP-binding</keyword>
<keyword evidence="4" id="KW-0315">Glutamine amidotransferase</keyword>
<evidence type="ECO:0000256" key="1">
    <source>
        <dbReference type="ARBA" id="ARBA00005752"/>
    </source>
</evidence>
<sequence>MCGILGLVTKENGRQPLSEQQIIAMRDDMTHRGPDDAGLYLRKNVAFAHRRLAIRDISGGKQPWLSDDESVLLVYNGELYNDQELRKQLEQEGYRFRSRCDTEVVLAAYQKWGDDCVMHFRGMFAFGIYDFQKDRLLLARDRFGVKPLFVTNVEGTLVFSSTIRSLLQHPQVKRQPNFSAISHYLTTLRLTLHRETLYENIWQLLPGERLRWHNGNVQIDRYWEYPEFSPNVPSYTEAVNQLEEELREAVACRMVSDVPVGMFMSGGVDSNTIACFAKDSADNSMQGRCARSNEESTDARHAELTAQHVGFEFETVDVSESQYLATWESMIDGYATPLATPSDVMIYRLSHEMKKSVGVVLGGEGADELLCGYGVQHWAGHDYDRYQQLTSGNWQGSATSAHLFKNSLIRNYGTDHFSSEVDHYFALNSLMPTAAKESLFQPGIWKKTERDQKMFDVYQAAFDQQSAETTSAKQTQLLHQMNLESLLGRLDSSTMLASLEARVPFTDHQLVESIFKLPESYKIGIASEEQAPYLTSADLQQRGSLHSKKLLRSVSDRLMPRHLSRRKKASFPTPVARWMSQSWQSWTRDKLLHSPFGHRLFQPKTLRDLADNTTQSGMWLWPLLNICMWGDRQFV</sequence>